<dbReference type="RefSeq" id="WP_163904350.1">
    <property type="nucleotide sequence ID" value="NZ_AP022599.1"/>
</dbReference>
<evidence type="ECO:0000256" key="3">
    <source>
        <dbReference type="ARBA" id="ARBA00022691"/>
    </source>
</evidence>
<dbReference type="AlphaFoldDB" id="A0A7I7URQ9"/>
<protein>
    <recommendedName>
        <fullName evidence="4">Methyltransferase domain-containing protein</fullName>
    </recommendedName>
</protein>
<keyword evidence="6" id="KW-1185">Reference proteome</keyword>
<dbReference type="SUPFAM" id="SSF53335">
    <property type="entry name" value="S-adenosyl-L-methionine-dependent methyltransferases"/>
    <property type="match status" value="1"/>
</dbReference>
<evidence type="ECO:0000313" key="6">
    <source>
        <dbReference type="Proteomes" id="UP000467252"/>
    </source>
</evidence>
<dbReference type="Pfam" id="PF13649">
    <property type="entry name" value="Methyltransf_25"/>
    <property type="match status" value="1"/>
</dbReference>
<evidence type="ECO:0000256" key="1">
    <source>
        <dbReference type="ARBA" id="ARBA00022603"/>
    </source>
</evidence>
<gene>
    <name evidence="5" type="ORF">MPUL_46390</name>
</gene>
<dbReference type="InterPro" id="IPR029063">
    <property type="entry name" value="SAM-dependent_MTases_sf"/>
</dbReference>
<dbReference type="PROSITE" id="PS01184">
    <property type="entry name" value="UBIE_2"/>
    <property type="match status" value="1"/>
</dbReference>
<proteinExistence type="predicted"/>
<dbReference type="InterPro" id="IPR050508">
    <property type="entry name" value="Methyltransf_Superfamily"/>
</dbReference>
<reference evidence="5 6" key="1">
    <citation type="journal article" date="2019" name="Emerg. Microbes Infect.">
        <title>Comprehensive subspecies identification of 175 nontuberculous mycobacteria species based on 7547 genomic profiles.</title>
        <authorList>
            <person name="Matsumoto Y."/>
            <person name="Kinjo T."/>
            <person name="Motooka D."/>
            <person name="Nabeya D."/>
            <person name="Jung N."/>
            <person name="Uechi K."/>
            <person name="Horii T."/>
            <person name="Iida T."/>
            <person name="Fujita J."/>
            <person name="Nakamura S."/>
        </authorList>
    </citation>
    <scope>NUCLEOTIDE SEQUENCE [LARGE SCALE GENOMIC DNA]</scope>
    <source>
        <strain evidence="5 6">JCM 6370</strain>
    </source>
</reference>
<keyword evidence="3" id="KW-0949">S-adenosyl-L-methionine</keyword>
<dbReference type="CDD" id="cd02440">
    <property type="entry name" value="AdoMet_MTases"/>
    <property type="match status" value="1"/>
</dbReference>
<keyword evidence="1" id="KW-0489">Methyltransferase</keyword>
<dbReference type="EMBL" id="AP022599">
    <property type="protein sequence ID" value="BBY83481.1"/>
    <property type="molecule type" value="Genomic_DNA"/>
</dbReference>
<accession>A0A7I7URQ9</accession>
<feature type="domain" description="Methyltransferase" evidence="4">
    <location>
        <begin position="53"/>
        <end position="148"/>
    </location>
</feature>
<evidence type="ECO:0000256" key="2">
    <source>
        <dbReference type="ARBA" id="ARBA00022679"/>
    </source>
</evidence>
<organism evidence="5 6">
    <name type="scientific">Mycolicibacterium pulveris</name>
    <name type="common">Mycobacterium pulveris</name>
    <dbReference type="NCBI Taxonomy" id="36813"/>
    <lineage>
        <taxon>Bacteria</taxon>
        <taxon>Bacillati</taxon>
        <taxon>Actinomycetota</taxon>
        <taxon>Actinomycetes</taxon>
        <taxon>Mycobacteriales</taxon>
        <taxon>Mycobacteriaceae</taxon>
        <taxon>Mycolicibacterium</taxon>
    </lineage>
</organism>
<evidence type="ECO:0000313" key="5">
    <source>
        <dbReference type="EMBL" id="BBY83481.1"/>
    </source>
</evidence>
<dbReference type="InterPro" id="IPR023576">
    <property type="entry name" value="UbiE/COQ5_MeTrFase_CS"/>
</dbReference>
<dbReference type="Gene3D" id="3.40.50.150">
    <property type="entry name" value="Vaccinia Virus protein VP39"/>
    <property type="match status" value="1"/>
</dbReference>
<dbReference type="GO" id="GO:0032259">
    <property type="term" value="P:methylation"/>
    <property type="evidence" value="ECO:0007669"/>
    <property type="project" value="UniProtKB-KW"/>
</dbReference>
<dbReference type="InterPro" id="IPR041698">
    <property type="entry name" value="Methyltransf_25"/>
</dbReference>
<name>A0A7I7URQ9_MYCPV</name>
<dbReference type="PANTHER" id="PTHR42912">
    <property type="entry name" value="METHYLTRANSFERASE"/>
    <property type="match status" value="1"/>
</dbReference>
<dbReference type="Proteomes" id="UP000467252">
    <property type="component" value="Chromosome"/>
</dbReference>
<evidence type="ECO:0000259" key="4">
    <source>
        <dbReference type="Pfam" id="PF13649"/>
    </source>
</evidence>
<dbReference type="GO" id="GO:0008168">
    <property type="term" value="F:methyltransferase activity"/>
    <property type="evidence" value="ECO:0007669"/>
    <property type="project" value="UniProtKB-KW"/>
</dbReference>
<sequence>MTEHRSHCRHDYLPAAGHDAFLPCYDLLTRVLGFSRVYDALIDQADLADGQRVLEIGCGTGNVITRVQRRHTGVEAIGCDPDPRALARARRKARGLAGIRFDRGYAQELPYADGEFDRVLSSMMWHHLEDGVKPQAAAEIFRVLRPGGMLYLLDVGGPMSADDGRAARRMLRSTHVAGSLGDAIPRLMRSVGFDCTQVDTHRQRLVGRLTYYRAVRSS</sequence>
<keyword evidence="2" id="KW-0808">Transferase</keyword>